<dbReference type="GO" id="GO:0006355">
    <property type="term" value="P:regulation of DNA-templated transcription"/>
    <property type="evidence" value="ECO:0007669"/>
    <property type="project" value="InterPro"/>
</dbReference>
<dbReference type="Pfam" id="PF00072">
    <property type="entry name" value="Response_reg"/>
    <property type="match status" value="1"/>
</dbReference>
<dbReference type="PROSITE" id="PS50043">
    <property type="entry name" value="HTH_LUXR_2"/>
    <property type="match status" value="1"/>
</dbReference>
<accession>A0A4V2SSL8</accession>
<dbReference type="InterPro" id="IPR058245">
    <property type="entry name" value="NreC/VraR/RcsB-like_REC"/>
</dbReference>
<keyword evidence="3" id="KW-0238">DNA-binding</keyword>
<feature type="modified residue" description="4-aspartylphosphate" evidence="5">
    <location>
        <position position="54"/>
    </location>
</feature>
<dbReference type="OrthoDB" id="3374006at2"/>
<evidence type="ECO:0000313" key="8">
    <source>
        <dbReference type="EMBL" id="TCP47376.1"/>
    </source>
</evidence>
<dbReference type="AlphaFoldDB" id="A0A4V2SSL8"/>
<dbReference type="GO" id="GO:0000160">
    <property type="term" value="P:phosphorelay signal transduction system"/>
    <property type="evidence" value="ECO:0007669"/>
    <property type="project" value="InterPro"/>
</dbReference>
<evidence type="ECO:0000256" key="3">
    <source>
        <dbReference type="ARBA" id="ARBA00023125"/>
    </source>
</evidence>
<dbReference type="GO" id="GO:0003677">
    <property type="term" value="F:DNA binding"/>
    <property type="evidence" value="ECO:0007669"/>
    <property type="project" value="UniProtKB-KW"/>
</dbReference>
<feature type="domain" description="HTH luxR-type" evidence="6">
    <location>
        <begin position="143"/>
        <end position="208"/>
    </location>
</feature>
<dbReference type="EMBL" id="SLXQ01000012">
    <property type="protein sequence ID" value="TCP47376.1"/>
    <property type="molecule type" value="Genomic_DNA"/>
</dbReference>
<dbReference type="PRINTS" id="PR00038">
    <property type="entry name" value="HTHLUXR"/>
</dbReference>
<keyword evidence="9" id="KW-1185">Reference proteome</keyword>
<dbReference type="SMART" id="SM00421">
    <property type="entry name" value="HTH_LUXR"/>
    <property type="match status" value="1"/>
</dbReference>
<dbReference type="InterPro" id="IPR000792">
    <property type="entry name" value="Tscrpt_reg_LuxR_C"/>
</dbReference>
<dbReference type="PROSITE" id="PS50110">
    <property type="entry name" value="RESPONSE_REGULATORY"/>
    <property type="match status" value="1"/>
</dbReference>
<dbReference type="PANTHER" id="PTHR43214:SF24">
    <property type="entry name" value="TRANSCRIPTIONAL REGULATORY PROTEIN NARL-RELATED"/>
    <property type="match status" value="1"/>
</dbReference>
<dbReference type="RefSeq" id="WP_132879352.1">
    <property type="nucleotide sequence ID" value="NZ_SLXQ01000012.1"/>
</dbReference>
<dbReference type="CDD" id="cd17535">
    <property type="entry name" value="REC_NarL-like"/>
    <property type="match status" value="1"/>
</dbReference>
<evidence type="ECO:0000259" key="6">
    <source>
        <dbReference type="PROSITE" id="PS50043"/>
    </source>
</evidence>
<evidence type="ECO:0000259" key="7">
    <source>
        <dbReference type="PROSITE" id="PS50110"/>
    </source>
</evidence>
<dbReference type="InterPro" id="IPR039420">
    <property type="entry name" value="WalR-like"/>
</dbReference>
<organism evidence="8 9">
    <name type="scientific">Tamaricihabitans halophyticus</name>
    <dbReference type="NCBI Taxonomy" id="1262583"/>
    <lineage>
        <taxon>Bacteria</taxon>
        <taxon>Bacillati</taxon>
        <taxon>Actinomycetota</taxon>
        <taxon>Actinomycetes</taxon>
        <taxon>Pseudonocardiales</taxon>
        <taxon>Pseudonocardiaceae</taxon>
        <taxon>Tamaricihabitans</taxon>
    </lineage>
</organism>
<dbReference type="Gene3D" id="3.40.50.2300">
    <property type="match status" value="1"/>
</dbReference>
<evidence type="ECO:0000256" key="4">
    <source>
        <dbReference type="ARBA" id="ARBA00023163"/>
    </source>
</evidence>
<dbReference type="InterPro" id="IPR001789">
    <property type="entry name" value="Sig_transdc_resp-reg_receiver"/>
</dbReference>
<proteinExistence type="predicted"/>
<dbReference type="PROSITE" id="PS00622">
    <property type="entry name" value="HTH_LUXR_1"/>
    <property type="match status" value="1"/>
</dbReference>
<name>A0A4V2SSL8_9PSEU</name>
<dbReference type="PANTHER" id="PTHR43214">
    <property type="entry name" value="TWO-COMPONENT RESPONSE REGULATOR"/>
    <property type="match status" value="1"/>
</dbReference>
<sequence length="209" mass="21724">MVRVVVVDDQALVLEGLALVLSAQPGIEVVGQCADGAELLRLLAECPVDVVLLDLYLPGMDGIETLRQLKGQLKGQLDGGIAEAPRVLLLTTIGRRHEITRALAEGAAGFVLKDSTGDELAAAIHGVWRGLTVISPAAADALGAPGSPQLTTRESQVLGLLGDGLSNQDIADRLGLAERTVKVHVGNVLGKLGVRSRTEAALRAAALLR</sequence>
<keyword evidence="2" id="KW-0805">Transcription regulation</keyword>
<dbReference type="InterPro" id="IPR011006">
    <property type="entry name" value="CheY-like_superfamily"/>
</dbReference>
<dbReference type="InterPro" id="IPR016032">
    <property type="entry name" value="Sig_transdc_resp-reg_C-effctor"/>
</dbReference>
<dbReference type="Proteomes" id="UP000294911">
    <property type="component" value="Unassembled WGS sequence"/>
</dbReference>
<dbReference type="SMART" id="SM00448">
    <property type="entry name" value="REC"/>
    <property type="match status" value="1"/>
</dbReference>
<dbReference type="Pfam" id="PF00196">
    <property type="entry name" value="GerE"/>
    <property type="match status" value="1"/>
</dbReference>
<evidence type="ECO:0000256" key="5">
    <source>
        <dbReference type="PROSITE-ProRule" id="PRU00169"/>
    </source>
</evidence>
<dbReference type="SUPFAM" id="SSF52172">
    <property type="entry name" value="CheY-like"/>
    <property type="match status" value="1"/>
</dbReference>
<protein>
    <submittedName>
        <fullName evidence="8">LuxR family two component transcriptional regulator</fullName>
    </submittedName>
</protein>
<evidence type="ECO:0000256" key="2">
    <source>
        <dbReference type="ARBA" id="ARBA00023015"/>
    </source>
</evidence>
<feature type="domain" description="Response regulatory" evidence="7">
    <location>
        <begin position="3"/>
        <end position="128"/>
    </location>
</feature>
<gene>
    <name evidence="8" type="ORF">EV191_112172</name>
</gene>
<comment type="caution">
    <text evidence="8">The sequence shown here is derived from an EMBL/GenBank/DDBJ whole genome shotgun (WGS) entry which is preliminary data.</text>
</comment>
<reference evidence="8 9" key="1">
    <citation type="submission" date="2019-03" db="EMBL/GenBank/DDBJ databases">
        <title>Genomic Encyclopedia of Type Strains, Phase IV (KMG-IV): sequencing the most valuable type-strain genomes for metagenomic binning, comparative biology and taxonomic classification.</title>
        <authorList>
            <person name="Goeker M."/>
        </authorList>
    </citation>
    <scope>NUCLEOTIDE SEQUENCE [LARGE SCALE GENOMIC DNA]</scope>
    <source>
        <strain evidence="8 9">DSM 45765</strain>
    </source>
</reference>
<dbReference type="SUPFAM" id="SSF46894">
    <property type="entry name" value="C-terminal effector domain of the bipartite response regulators"/>
    <property type="match status" value="1"/>
</dbReference>
<evidence type="ECO:0000256" key="1">
    <source>
        <dbReference type="ARBA" id="ARBA00022553"/>
    </source>
</evidence>
<keyword evidence="1 5" id="KW-0597">Phosphoprotein</keyword>
<evidence type="ECO:0000313" key="9">
    <source>
        <dbReference type="Proteomes" id="UP000294911"/>
    </source>
</evidence>
<keyword evidence="4" id="KW-0804">Transcription</keyword>
<dbReference type="CDD" id="cd06170">
    <property type="entry name" value="LuxR_C_like"/>
    <property type="match status" value="1"/>
</dbReference>